<feature type="region of interest" description="Disordered" evidence="1">
    <location>
        <begin position="31"/>
        <end position="224"/>
    </location>
</feature>
<feature type="compositionally biased region" description="Polar residues" evidence="1">
    <location>
        <begin position="57"/>
        <end position="68"/>
    </location>
</feature>
<dbReference type="AlphaFoldDB" id="A0A2H3CHI3"/>
<proteinExistence type="predicted"/>
<reference evidence="3" key="1">
    <citation type="journal article" date="2017" name="Nat. Ecol. Evol.">
        <title>Genome expansion and lineage-specific genetic innovations in the forest pathogenic fungi Armillaria.</title>
        <authorList>
            <person name="Sipos G."/>
            <person name="Prasanna A.N."/>
            <person name="Walter M.C."/>
            <person name="O'Connor E."/>
            <person name="Balint B."/>
            <person name="Krizsan K."/>
            <person name="Kiss B."/>
            <person name="Hess J."/>
            <person name="Varga T."/>
            <person name="Slot J."/>
            <person name="Riley R."/>
            <person name="Boka B."/>
            <person name="Rigling D."/>
            <person name="Barry K."/>
            <person name="Lee J."/>
            <person name="Mihaltcheva S."/>
            <person name="LaButti K."/>
            <person name="Lipzen A."/>
            <person name="Waldron R."/>
            <person name="Moloney N.M."/>
            <person name="Sperisen C."/>
            <person name="Kredics L."/>
            <person name="Vagvoelgyi C."/>
            <person name="Patrignani A."/>
            <person name="Fitzpatrick D."/>
            <person name="Nagy I."/>
            <person name="Doyle S."/>
            <person name="Anderson J.B."/>
            <person name="Grigoriev I.V."/>
            <person name="Gueldener U."/>
            <person name="Muensterkoetter M."/>
            <person name="Nagy L.G."/>
        </authorList>
    </citation>
    <scope>NUCLEOTIDE SEQUENCE [LARGE SCALE GENOMIC DNA]</scope>
    <source>
        <strain evidence="3">28-4</strain>
    </source>
</reference>
<dbReference type="EMBL" id="KZ293415">
    <property type="protein sequence ID" value="PBK77858.1"/>
    <property type="molecule type" value="Genomic_DNA"/>
</dbReference>
<gene>
    <name evidence="2" type="ORF">ARMSODRAFT_968147</name>
</gene>
<accession>A0A2H3CHI3</accession>
<evidence type="ECO:0000313" key="3">
    <source>
        <dbReference type="Proteomes" id="UP000218334"/>
    </source>
</evidence>
<feature type="compositionally biased region" description="Basic and acidic residues" evidence="1">
    <location>
        <begin position="172"/>
        <end position="185"/>
    </location>
</feature>
<keyword evidence="3" id="KW-1185">Reference proteome</keyword>
<dbReference type="Proteomes" id="UP000218334">
    <property type="component" value="Unassembled WGS sequence"/>
</dbReference>
<evidence type="ECO:0000256" key="1">
    <source>
        <dbReference type="SAM" id="MobiDB-lite"/>
    </source>
</evidence>
<evidence type="ECO:0000313" key="2">
    <source>
        <dbReference type="EMBL" id="PBK77858.1"/>
    </source>
</evidence>
<sequence length="224" mass="23966">MTSTPVLESTNRYTILTTEDNDNDLCPWDDRCDAGDAAATTGRSSRWESGGGDPVVQGTTWALKSKQPSPLLLGPVRENLKGPSQSPARAQEKAANPAGHRAESPINNDAAGAATFPPPSHSRGIELIAPSDPPRPEETGRTNKSVFAARVQPNVPYGDVSSQAWQIPPPDTQKENKEDPRKEATTDTNQRMGDAPTRHQTTGGSRWCPDGKKGAFSHHGGSPR</sequence>
<name>A0A2H3CHI3_9AGAR</name>
<organism evidence="2 3">
    <name type="scientific">Armillaria solidipes</name>
    <dbReference type="NCBI Taxonomy" id="1076256"/>
    <lineage>
        <taxon>Eukaryota</taxon>
        <taxon>Fungi</taxon>
        <taxon>Dikarya</taxon>
        <taxon>Basidiomycota</taxon>
        <taxon>Agaricomycotina</taxon>
        <taxon>Agaricomycetes</taxon>
        <taxon>Agaricomycetidae</taxon>
        <taxon>Agaricales</taxon>
        <taxon>Marasmiineae</taxon>
        <taxon>Physalacriaceae</taxon>
        <taxon>Armillaria</taxon>
    </lineage>
</organism>
<protein>
    <submittedName>
        <fullName evidence="2">Uncharacterized protein</fullName>
    </submittedName>
</protein>